<name>A0A392Q465_9FABA</name>
<dbReference type="AlphaFoldDB" id="A0A392Q465"/>
<reference evidence="1 2" key="1">
    <citation type="journal article" date="2018" name="Front. Plant Sci.">
        <title>Red Clover (Trifolium pratense) and Zigzag Clover (T. medium) - A Picture of Genomic Similarities and Differences.</title>
        <authorList>
            <person name="Dluhosova J."/>
            <person name="Istvanek J."/>
            <person name="Nedelnik J."/>
            <person name="Repkova J."/>
        </authorList>
    </citation>
    <scope>NUCLEOTIDE SEQUENCE [LARGE SCALE GENOMIC DNA]</scope>
    <source>
        <strain evidence="2">cv. 10/8</strain>
        <tissue evidence="1">Leaf</tissue>
    </source>
</reference>
<proteinExistence type="predicted"/>
<dbReference type="Proteomes" id="UP000265520">
    <property type="component" value="Unassembled WGS sequence"/>
</dbReference>
<feature type="non-terminal residue" evidence="1">
    <location>
        <position position="1"/>
    </location>
</feature>
<evidence type="ECO:0000313" key="1">
    <source>
        <dbReference type="EMBL" id="MCI19203.1"/>
    </source>
</evidence>
<accession>A0A392Q465</accession>
<sequence length="159" mass="17380">KGLTSVSAYQSALDRTLGFAFTLVGSDVEISSPFSKSARHSGLDFSTVYPVLGPGVDSREERARSYLCLVCYAWLLQVVFPDPPRPCEQEALIQEEAQSEGPLATSLTNKIKTIRAIANDILLSGELPDGSHAQRDVQQIWDLGCYALQYRRRGGGSTQ</sequence>
<protein>
    <submittedName>
        <fullName evidence="1">Uncharacterized protein</fullName>
    </submittedName>
</protein>
<comment type="caution">
    <text evidence="1">The sequence shown here is derived from an EMBL/GenBank/DDBJ whole genome shotgun (WGS) entry which is preliminary data.</text>
</comment>
<organism evidence="1 2">
    <name type="scientific">Trifolium medium</name>
    <dbReference type="NCBI Taxonomy" id="97028"/>
    <lineage>
        <taxon>Eukaryota</taxon>
        <taxon>Viridiplantae</taxon>
        <taxon>Streptophyta</taxon>
        <taxon>Embryophyta</taxon>
        <taxon>Tracheophyta</taxon>
        <taxon>Spermatophyta</taxon>
        <taxon>Magnoliopsida</taxon>
        <taxon>eudicotyledons</taxon>
        <taxon>Gunneridae</taxon>
        <taxon>Pentapetalae</taxon>
        <taxon>rosids</taxon>
        <taxon>fabids</taxon>
        <taxon>Fabales</taxon>
        <taxon>Fabaceae</taxon>
        <taxon>Papilionoideae</taxon>
        <taxon>50 kb inversion clade</taxon>
        <taxon>NPAAA clade</taxon>
        <taxon>Hologalegina</taxon>
        <taxon>IRL clade</taxon>
        <taxon>Trifolieae</taxon>
        <taxon>Trifolium</taxon>
    </lineage>
</organism>
<keyword evidence="2" id="KW-1185">Reference proteome</keyword>
<evidence type="ECO:0000313" key="2">
    <source>
        <dbReference type="Proteomes" id="UP000265520"/>
    </source>
</evidence>
<dbReference type="EMBL" id="LXQA010113731">
    <property type="protein sequence ID" value="MCI19203.1"/>
    <property type="molecule type" value="Genomic_DNA"/>
</dbReference>